<sequence>MDLSIIIVSYNTKDLLIQTLDSVFRYSEGVSIEVIVVDNASIDGSPSAVESLYPEVRLIRNSTNYGFAYANNQAIREASGRYILLLNSDTIVSEDTFRTMVHFMDSHPRIGASGCKVIKPDGNLDLACRRSFPTPLNSLYQALKLSKLFPKSRRFASYNLTYLDEDETYPVDCLVGAFMMVRREAIEQVGLLDERFFMYGEDIDWCYRIKQAGWEIWYYPKTTIIHYKGASSRKKKVRIIYEFHRAMYLYYKKHHAGSKFFLFNWLIYSGIAIRYLLSLFVNLFKKRGVSHDSVLSSAAQSNTSSA</sequence>
<accession>A0AAV4LDZ9</accession>
<keyword evidence="3" id="KW-0808">Transferase</keyword>
<dbReference type="PANTHER" id="PTHR43179:SF7">
    <property type="entry name" value="RHAMNOSYLTRANSFERASE WBBL"/>
    <property type="match status" value="1"/>
</dbReference>
<dbReference type="SUPFAM" id="SSF53448">
    <property type="entry name" value="Nucleotide-diphospho-sugar transferases"/>
    <property type="match status" value="1"/>
</dbReference>
<keyword evidence="1" id="KW-0812">Transmembrane</keyword>
<dbReference type="AlphaFoldDB" id="A0AAV4LDZ9"/>
<organism evidence="3 4">
    <name type="scientific">Collibacillus ludicampi</name>
    <dbReference type="NCBI Taxonomy" id="2771369"/>
    <lineage>
        <taxon>Bacteria</taxon>
        <taxon>Bacillati</taxon>
        <taxon>Bacillota</taxon>
        <taxon>Bacilli</taxon>
        <taxon>Bacillales</taxon>
        <taxon>Alicyclobacillaceae</taxon>
        <taxon>Collibacillus</taxon>
    </lineage>
</organism>
<dbReference type="InterPro" id="IPR029044">
    <property type="entry name" value="Nucleotide-diphossugar_trans"/>
</dbReference>
<keyword evidence="1" id="KW-1133">Transmembrane helix</keyword>
<dbReference type="Proteomes" id="UP001057291">
    <property type="component" value="Unassembled WGS sequence"/>
</dbReference>
<comment type="caution">
    <text evidence="3">The sequence shown here is derived from an EMBL/GenBank/DDBJ whole genome shotgun (WGS) entry which is preliminary data.</text>
</comment>
<dbReference type="PANTHER" id="PTHR43179">
    <property type="entry name" value="RHAMNOSYLTRANSFERASE WBBL"/>
    <property type="match status" value="1"/>
</dbReference>
<dbReference type="Pfam" id="PF00535">
    <property type="entry name" value="Glycos_transf_2"/>
    <property type="match status" value="1"/>
</dbReference>
<keyword evidence="1" id="KW-0472">Membrane</keyword>
<keyword evidence="4" id="KW-1185">Reference proteome</keyword>
<gene>
    <name evidence="3" type="ORF">DNHGIG_12060</name>
</gene>
<feature type="transmembrane region" description="Helical" evidence="1">
    <location>
        <begin position="262"/>
        <end position="284"/>
    </location>
</feature>
<feature type="domain" description="Glycosyltransferase 2-like" evidence="2">
    <location>
        <begin position="4"/>
        <end position="189"/>
    </location>
</feature>
<evidence type="ECO:0000313" key="4">
    <source>
        <dbReference type="Proteomes" id="UP001057291"/>
    </source>
</evidence>
<dbReference type="CDD" id="cd04186">
    <property type="entry name" value="GT_2_like_c"/>
    <property type="match status" value="1"/>
</dbReference>
<protein>
    <submittedName>
        <fullName evidence="3">Glycosyl transferase</fullName>
    </submittedName>
</protein>
<name>A0AAV4LDZ9_9BACL</name>
<dbReference type="GO" id="GO:0016740">
    <property type="term" value="F:transferase activity"/>
    <property type="evidence" value="ECO:0007669"/>
    <property type="project" value="UniProtKB-KW"/>
</dbReference>
<proteinExistence type="predicted"/>
<reference evidence="3" key="1">
    <citation type="journal article" date="2023" name="Int. J. Syst. Evol. Microbiol.">
        <title>Collibacillus ludicampi gen. nov., sp. nov., a new soil bacterium of the family Alicyclobacillaceae.</title>
        <authorList>
            <person name="Jojima T."/>
            <person name="Ioku Y."/>
            <person name="Fukuta Y."/>
            <person name="Shirasaka N."/>
            <person name="Matsumura Y."/>
            <person name="Mori M."/>
        </authorList>
    </citation>
    <scope>NUCLEOTIDE SEQUENCE</scope>
    <source>
        <strain evidence="3">TP075</strain>
    </source>
</reference>
<dbReference type="EMBL" id="BOQE01000001">
    <property type="protein sequence ID" value="GIM45657.1"/>
    <property type="molecule type" value="Genomic_DNA"/>
</dbReference>
<evidence type="ECO:0000259" key="2">
    <source>
        <dbReference type="Pfam" id="PF00535"/>
    </source>
</evidence>
<evidence type="ECO:0000313" key="3">
    <source>
        <dbReference type="EMBL" id="GIM45657.1"/>
    </source>
</evidence>
<evidence type="ECO:0000256" key="1">
    <source>
        <dbReference type="SAM" id="Phobius"/>
    </source>
</evidence>
<dbReference type="Gene3D" id="3.90.550.10">
    <property type="entry name" value="Spore Coat Polysaccharide Biosynthesis Protein SpsA, Chain A"/>
    <property type="match status" value="1"/>
</dbReference>
<dbReference type="RefSeq" id="WP_282198838.1">
    <property type="nucleotide sequence ID" value="NZ_BOQE01000001.1"/>
</dbReference>
<dbReference type="InterPro" id="IPR001173">
    <property type="entry name" value="Glyco_trans_2-like"/>
</dbReference>